<reference evidence="1" key="1">
    <citation type="submission" date="2023-11" db="EMBL/GenBank/DDBJ databases">
        <authorList>
            <person name="De Vega J J."/>
            <person name="De Vega J J."/>
        </authorList>
    </citation>
    <scope>NUCLEOTIDE SEQUENCE</scope>
</reference>
<gene>
    <name evidence="1" type="ORF">MYCIT1_LOCUS3769</name>
</gene>
<evidence type="ECO:0000313" key="2">
    <source>
        <dbReference type="Proteomes" id="UP001295794"/>
    </source>
</evidence>
<dbReference type="EMBL" id="CAVNYO010000045">
    <property type="protein sequence ID" value="CAK5263980.1"/>
    <property type="molecule type" value="Genomic_DNA"/>
</dbReference>
<keyword evidence="2" id="KW-1185">Reference proteome</keyword>
<accession>A0AAD2JVG5</accession>
<evidence type="ECO:0000313" key="1">
    <source>
        <dbReference type="EMBL" id="CAK5263980.1"/>
    </source>
</evidence>
<proteinExistence type="predicted"/>
<dbReference type="Proteomes" id="UP001295794">
    <property type="component" value="Unassembled WGS sequence"/>
</dbReference>
<name>A0AAD2JVG5_9AGAR</name>
<dbReference type="AlphaFoldDB" id="A0AAD2JVG5"/>
<feature type="non-terminal residue" evidence="1">
    <location>
        <position position="1"/>
    </location>
</feature>
<comment type="caution">
    <text evidence="1">The sequence shown here is derived from an EMBL/GenBank/DDBJ whole genome shotgun (WGS) entry which is preliminary data.</text>
</comment>
<sequence>ETDDVIMCLWTSAKAHVHPKRLSCSDNGRVSRCAVLAAGAGHRPSSLEGSRVFFFFAAGIKKMPR</sequence>
<organism evidence="1 2">
    <name type="scientific">Mycena citricolor</name>
    <dbReference type="NCBI Taxonomy" id="2018698"/>
    <lineage>
        <taxon>Eukaryota</taxon>
        <taxon>Fungi</taxon>
        <taxon>Dikarya</taxon>
        <taxon>Basidiomycota</taxon>
        <taxon>Agaricomycotina</taxon>
        <taxon>Agaricomycetes</taxon>
        <taxon>Agaricomycetidae</taxon>
        <taxon>Agaricales</taxon>
        <taxon>Marasmiineae</taxon>
        <taxon>Mycenaceae</taxon>
        <taxon>Mycena</taxon>
    </lineage>
</organism>
<protein>
    <submittedName>
        <fullName evidence="1">Uncharacterized protein</fullName>
    </submittedName>
</protein>